<keyword evidence="3" id="KW-1185">Reference proteome</keyword>
<dbReference type="EMBL" id="FPBF01000001">
    <property type="protein sequence ID" value="SFT40578.1"/>
    <property type="molecule type" value="Genomic_DNA"/>
</dbReference>
<evidence type="ECO:0000313" key="3">
    <source>
        <dbReference type="Proteomes" id="UP000199673"/>
    </source>
</evidence>
<dbReference type="InterPro" id="IPR011004">
    <property type="entry name" value="Trimer_LpxA-like_sf"/>
</dbReference>
<dbReference type="InterPro" id="IPR001451">
    <property type="entry name" value="Hexapep"/>
</dbReference>
<dbReference type="GO" id="GO:0016740">
    <property type="term" value="F:transferase activity"/>
    <property type="evidence" value="ECO:0007669"/>
    <property type="project" value="UniProtKB-KW"/>
</dbReference>
<dbReference type="STRING" id="305507.SAMN04489724_0616"/>
<gene>
    <name evidence="2" type="ORF">SAMN04489724_0616</name>
</gene>
<dbReference type="InterPro" id="IPR050179">
    <property type="entry name" value="Trans_hexapeptide_repeat"/>
</dbReference>
<protein>
    <submittedName>
        <fullName evidence="2">Transferase hexapeptide (Six repeat-containing protein)</fullName>
    </submittedName>
</protein>
<dbReference type="OrthoDB" id="9801697at2"/>
<dbReference type="CDD" id="cd03358">
    <property type="entry name" value="LbH_WxcM_N_like"/>
    <property type="match status" value="1"/>
</dbReference>
<dbReference type="SUPFAM" id="SSF51161">
    <property type="entry name" value="Trimeric LpxA-like enzymes"/>
    <property type="match status" value="1"/>
</dbReference>
<dbReference type="RefSeq" id="WP_091691225.1">
    <property type="nucleotide sequence ID" value="NZ_FPBF01000001.1"/>
</dbReference>
<comment type="similarity">
    <text evidence="1">Belongs to the transferase hexapeptide repeat family.</text>
</comment>
<reference evidence="3" key="1">
    <citation type="submission" date="2016-10" db="EMBL/GenBank/DDBJ databases">
        <authorList>
            <person name="Varghese N."/>
            <person name="Submissions S."/>
        </authorList>
    </citation>
    <scope>NUCLEOTIDE SEQUENCE [LARGE SCALE GENOMIC DNA]</scope>
    <source>
        <strain evidence="3">DSM 23445</strain>
    </source>
</reference>
<proteinExistence type="inferred from homology"/>
<evidence type="ECO:0000313" key="2">
    <source>
        <dbReference type="EMBL" id="SFT40578.1"/>
    </source>
</evidence>
<dbReference type="PANTHER" id="PTHR43300:SF4">
    <property type="entry name" value="ACYL-[ACYL-CARRIER-PROTEIN]--UDP-N-ACETYLGLUCOSAMINE O-ACYLTRANSFERASE"/>
    <property type="match status" value="1"/>
</dbReference>
<dbReference type="Pfam" id="PF00132">
    <property type="entry name" value="Hexapep"/>
    <property type="match status" value="2"/>
</dbReference>
<dbReference type="Gene3D" id="2.160.10.10">
    <property type="entry name" value="Hexapeptide repeat proteins"/>
    <property type="match status" value="1"/>
</dbReference>
<dbReference type="Proteomes" id="UP000199673">
    <property type="component" value="Unassembled WGS sequence"/>
</dbReference>
<organism evidence="2 3">
    <name type="scientific">Algoriphagus locisalis</name>
    <dbReference type="NCBI Taxonomy" id="305507"/>
    <lineage>
        <taxon>Bacteria</taxon>
        <taxon>Pseudomonadati</taxon>
        <taxon>Bacteroidota</taxon>
        <taxon>Cytophagia</taxon>
        <taxon>Cytophagales</taxon>
        <taxon>Cyclobacteriaceae</taxon>
        <taxon>Algoriphagus</taxon>
    </lineage>
</organism>
<name>A0A1I6XQB9_9BACT</name>
<keyword evidence="2" id="KW-0808">Transferase</keyword>
<sequence>MIHPFAEVQTKNIGGDSKVWQFAVILEGAVIGDDCNINCHTFIENDVLIGNRVTVKSGVYLWDGIVIEDDVFIGPNVTFTNDKYPRSKQYPEEFQKTVIKKGASIGAAAIILGGSVIGENAMVGAGALVTKDVPANTLVVGSPARIVKYLEAGEK</sequence>
<evidence type="ECO:0000256" key="1">
    <source>
        <dbReference type="ARBA" id="ARBA00007274"/>
    </source>
</evidence>
<accession>A0A1I6XQB9</accession>
<dbReference type="PANTHER" id="PTHR43300">
    <property type="entry name" value="ACETYLTRANSFERASE"/>
    <property type="match status" value="1"/>
</dbReference>
<dbReference type="AlphaFoldDB" id="A0A1I6XQB9"/>